<accession>A0A9N9MCM5</accession>
<dbReference type="EMBL" id="OU892277">
    <property type="protein sequence ID" value="CAG9760382.1"/>
    <property type="molecule type" value="Genomic_DNA"/>
</dbReference>
<dbReference type="OrthoDB" id="10327581at2759"/>
<keyword evidence="3" id="KW-1185">Reference proteome</keyword>
<dbReference type="AlphaFoldDB" id="A0A9N9MCM5"/>
<feature type="region of interest" description="Disordered" evidence="1">
    <location>
        <begin position="1"/>
        <end position="21"/>
    </location>
</feature>
<evidence type="ECO:0000313" key="2">
    <source>
        <dbReference type="EMBL" id="CAG9760382.1"/>
    </source>
</evidence>
<evidence type="ECO:0000313" key="3">
    <source>
        <dbReference type="Proteomes" id="UP001152799"/>
    </source>
</evidence>
<dbReference type="Proteomes" id="UP001152799">
    <property type="component" value="Chromosome 1"/>
</dbReference>
<protein>
    <submittedName>
        <fullName evidence="2">Uncharacterized protein</fullName>
    </submittedName>
</protein>
<gene>
    <name evidence="2" type="ORF">CEUTPL_LOCUS1114</name>
</gene>
<sequence>MISEENQEISNSEPTVYKDDSNKDRPYVQHCEVPRCKDEVWAACPKCLRLLCWTHFIENGTCDKMHSLLPAAAKQNIVEIPEQFVVEGNSRENDSDLFVKSVKTSSGRPLDLEIGEKLTYLTKLNKRYLLEELINPDVIVAHAKKIGKKCDQITDEIDNKFSTISGVQGIYRLQTESITAYINGNRRNKKLQVVTMIPDEQRVIITLYQKVIHEFLCAKQCS</sequence>
<organism evidence="2 3">
    <name type="scientific">Ceutorhynchus assimilis</name>
    <name type="common">cabbage seed weevil</name>
    <dbReference type="NCBI Taxonomy" id="467358"/>
    <lineage>
        <taxon>Eukaryota</taxon>
        <taxon>Metazoa</taxon>
        <taxon>Ecdysozoa</taxon>
        <taxon>Arthropoda</taxon>
        <taxon>Hexapoda</taxon>
        <taxon>Insecta</taxon>
        <taxon>Pterygota</taxon>
        <taxon>Neoptera</taxon>
        <taxon>Endopterygota</taxon>
        <taxon>Coleoptera</taxon>
        <taxon>Polyphaga</taxon>
        <taxon>Cucujiformia</taxon>
        <taxon>Curculionidae</taxon>
        <taxon>Ceutorhynchinae</taxon>
        <taxon>Ceutorhynchus</taxon>
    </lineage>
</organism>
<proteinExistence type="predicted"/>
<evidence type="ECO:0000256" key="1">
    <source>
        <dbReference type="SAM" id="MobiDB-lite"/>
    </source>
</evidence>
<reference evidence="2" key="1">
    <citation type="submission" date="2022-01" db="EMBL/GenBank/DDBJ databases">
        <authorList>
            <person name="King R."/>
        </authorList>
    </citation>
    <scope>NUCLEOTIDE SEQUENCE</scope>
</reference>
<feature type="compositionally biased region" description="Low complexity" evidence="1">
    <location>
        <begin position="1"/>
        <end position="13"/>
    </location>
</feature>
<name>A0A9N9MCM5_9CUCU</name>